<evidence type="ECO:0000313" key="1">
    <source>
        <dbReference type="EMBL" id="OAP45936.1"/>
    </source>
</evidence>
<keyword evidence="2" id="KW-1185">Reference proteome</keyword>
<dbReference type="RefSeq" id="WP_066873587.1">
    <property type="nucleotide sequence ID" value="NZ_LNQB01000070.1"/>
</dbReference>
<name>A0A178YF75_SINSA</name>
<dbReference type="EMBL" id="LNQB01000070">
    <property type="protein sequence ID" value="OAP45936.1"/>
    <property type="molecule type" value="Genomic_DNA"/>
</dbReference>
<sequence length="202" mass="22374">MSKIVDLSAICDRAQGVAEGTVSPAEVELAREVLRKGSGDIASALYIVGFCGNSSDAELVENYMHGADRHVHGELALKALCRYLGLIERYRSLVRELILSDRDLGWSGSRMAPIHLADVYLAKFQDNEVGCRLLNIFCDFANASQPAARSVLVKILNLRQALSDPFGLDSEEWNADADVILSAAKKRFECKDDPRRRKKLLH</sequence>
<dbReference type="AlphaFoldDB" id="A0A178YF75"/>
<gene>
    <name evidence="1" type="ORF">ATB98_04585</name>
</gene>
<evidence type="ECO:0000313" key="2">
    <source>
        <dbReference type="Proteomes" id="UP000078507"/>
    </source>
</evidence>
<comment type="caution">
    <text evidence="1">The sequence shown here is derived from an EMBL/GenBank/DDBJ whole genome shotgun (WGS) entry which is preliminary data.</text>
</comment>
<dbReference type="OrthoDB" id="8403047at2"/>
<dbReference type="Proteomes" id="UP000078507">
    <property type="component" value="Unassembled WGS sequence"/>
</dbReference>
<reference evidence="1 2" key="1">
    <citation type="submission" date="2015-11" db="EMBL/GenBank/DDBJ databases">
        <title>Ensifer anhuiense sp. nov., an effective nitrogen fixation bacterium with Glycine soja.</title>
        <authorList>
            <person name="Yan H."/>
            <person name="Chen W."/>
        </authorList>
    </citation>
    <scope>NUCLEOTIDE SEQUENCE [LARGE SCALE GENOMIC DNA]</scope>
    <source>
        <strain evidence="1 2">LMG 7837</strain>
    </source>
</reference>
<proteinExistence type="predicted"/>
<organism evidence="1 2">
    <name type="scientific">Sinorhizobium saheli</name>
    <dbReference type="NCBI Taxonomy" id="36856"/>
    <lineage>
        <taxon>Bacteria</taxon>
        <taxon>Pseudomonadati</taxon>
        <taxon>Pseudomonadota</taxon>
        <taxon>Alphaproteobacteria</taxon>
        <taxon>Hyphomicrobiales</taxon>
        <taxon>Rhizobiaceae</taxon>
        <taxon>Sinorhizobium/Ensifer group</taxon>
        <taxon>Sinorhizobium</taxon>
    </lineage>
</organism>
<accession>A0A178YF75</accession>
<protein>
    <submittedName>
        <fullName evidence="1">Uncharacterized protein</fullName>
    </submittedName>
</protein>